<dbReference type="Gene3D" id="3.90.226.10">
    <property type="entry name" value="2-enoyl-CoA Hydratase, Chain A, domain 1"/>
    <property type="match status" value="1"/>
</dbReference>
<accession>A0A0F3ISZ5</accession>
<dbReference type="PANTHER" id="PTHR43459">
    <property type="entry name" value="ENOYL-COA HYDRATASE"/>
    <property type="match status" value="1"/>
</dbReference>
<dbReference type="SUPFAM" id="SSF52096">
    <property type="entry name" value="ClpP/crotonase"/>
    <property type="match status" value="1"/>
</dbReference>
<organism evidence="1 2">
    <name type="scientific">Elstera litoralis</name>
    <dbReference type="NCBI Taxonomy" id="552518"/>
    <lineage>
        <taxon>Bacteria</taxon>
        <taxon>Pseudomonadati</taxon>
        <taxon>Pseudomonadota</taxon>
        <taxon>Alphaproteobacteria</taxon>
        <taxon>Rhodospirillales</taxon>
        <taxon>Rhodospirillaceae</taxon>
        <taxon>Elstera</taxon>
    </lineage>
</organism>
<evidence type="ECO:0000313" key="2">
    <source>
        <dbReference type="Proteomes" id="UP000033774"/>
    </source>
</evidence>
<gene>
    <name evidence="1" type="ORF">VZ95_10030</name>
</gene>
<dbReference type="CDD" id="cd06558">
    <property type="entry name" value="crotonase-like"/>
    <property type="match status" value="1"/>
</dbReference>
<dbReference type="PATRIC" id="fig|552518.3.peg.1387"/>
<name>A0A0F3ISZ5_9PROT</name>
<sequence>MTENLVELRRENGVATLTLNRPQRHNSLVPALLAALNATLDDLARLPPRLLVLTGAGRSFSTGGDVGAFADVPLVHRREYATGLVSGLHRAILALVDLPCPVIARVQGAVTGGSLGFVLAADLAAMARGAFIAPYYVDVGFAPDGGWTALLPDRIGPARAAEIQLLNRMVTAEEAFSLGLVQAVTDPGALDDQIAVWVQVLLGKHASSLAATKQLLWPPERRARLALGLERERLCFLSLIDTPETDAGMRHFLGRAA</sequence>
<dbReference type="EMBL" id="LAJY01000236">
    <property type="protein sequence ID" value="KJV09668.1"/>
    <property type="molecule type" value="Genomic_DNA"/>
</dbReference>
<comment type="caution">
    <text evidence="1">The sequence shown here is derived from an EMBL/GenBank/DDBJ whole genome shotgun (WGS) entry which is preliminary data.</text>
</comment>
<reference evidence="1 2" key="1">
    <citation type="submission" date="2015-03" db="EMBL/GenBank/DDBJ databases">
        <title>Draft genome sequence of Elstera litoralis.</title>
        <authorList>
            <person name="Rahalkar M.C."/>
            <person name="Dhakephalkar P.K."/>
            <person name="Pore S.D."/>
            <person name="Arora P."/>
            <person name="Kapse N.G."/>
            <person name="Pandit P.S."/>
        </authorList>
    </citation>
    <scope>NUCLEOTIDE SEQUENCE [LARGE SCALE GENOMIC DNA]</scope>
    <source>
        <strain evidence="1 2">Dia-1</strain>
    </source>
</reference>
<dbReference type="AlphaFoldDB" id="A0A0F3ISZ5"/>
<dbReference type="Pfam" id="PF00378">
    <property type="entry name" value="ECH_1"/>
    <property type="match status" value="1"/>
</dbReference>
<proteinExistence type="predicted"/>
<evidence type="ECO:0008006" key="3">
    <source>
        <dbReference type="Google" id="ProtNLM"/>
    </source>
</evidence>
<dbReference type="InterPro" id="IPR001753">
    <property type="entry name" value="Enoyl-CoA_hydra/iso"/>
</dbReference>
<dbReference type="InterPro" id="IPR029045">
    <property type="entry name" value="ClpP/crotonase-like_dom_sf"/>
</dbReference>
<dbReference type="GO" id="GO:0003824">
    <property type="term" value="F:catalytic activity"/>
    <property type="evidence" value="ECO:0007669"/>
    <property type="project" value="UniProtKB-ARBA"/>
</dbReference>
<evidence type="ECO:0000313" key="1">
    <source>
        <dbReference type="EMBL" id="KJV09668.1"/>
    </source>
</evidence>
<dbReference type="PANTHER" id="PTHR43459:SF1">
    <property type="entry name" value="EG:BACN32G11.4 PROTEIN"/>
    <property type="match status" value="1"/>
</dbReference>
<dbReference type="Proteomes" id="UP000033774">
    <property type="component" value="Unassembled WGS sequence"/>
</dbReference>
<dbReference type="OrthoDB" id="9777711at2"/>
<dbReference type="RefSeq" id="WP_045775719.1">
    <property type="nucleotide sequence ID" value="NZ_LAJY01000236.1"/>
</dbReference>
<keyword evidence="2" id="KW-1185">Reference proteome</keyword>
<protein>
    <recommendedName>
        <fullName evidence="3">Enoyl-CoA hydratase</fullName>
    </recommendedName>
</protein>